<reference evidence="3" key="1">
    <citation type="submission" date="2020-08" db="EMBL/GenBank/DDBJ databases">
        <title>Lacibacter sp. S13-6-6 genome sequencing.</title>
        <authorList>
            <person name="Jin L."/>
        </authorList>
    </citation>
    <scope>NUCLEOTIDE SEQUENCE [LARGE SCALE GENOMIC DNA]</scope>
    <source>
        <strain evidence="3">S13-6-6</strain>
    </source>
</reference>
<dbReference type="KEGG" id="lacs:H4075_09415"/>
<dbReference type="EMBL" id="CP060007">
    <property type="protein sequence ID" value="QNA46370.1"/>
    <property type="molecule type" value="Genomic_DNA"/>
</dbReference>
<evidence type="ECO:0000256" key="1">
    <source>
        <dbReference type="SAM" id="Coils"/>
    </source>
</evidence>
<dbReference type="AlphaFoldDB" id="A0A7G5XLL7"/>
<gene>
    <name evidence="2" type="ORF">H4075_09415</name>
</gene>
<keyword evidence="1" id="KW-0175">Coiled coil</keyword>
<evidence type="ECO:0000313" key="2">
    <source>
        <dbReference type="EMBL" id="QNA46370.1"/>
    </source>
</evidence>
<protein>
    <submittedName>
        <fullName evidence="2">Uncharacterized protein</fullName>
    </submittedName>
</protein>
<organism evidence="2 3">
    <name type="scientific">Lacibacter sediminis</name>
    <dbReference type="NCBI Taxonomy" id="2760713"/>
    <lineage>
        <taxon>Bacteria</taxon>
        <taxon>Pseudomonadati</taxon>
        <taxon>Bacteroidota</taxon>
        <taxon>Chitinophagia</taxon>
        <taxon>Chitinophagales</taxon>
        <taxon>Chitinophagaceae</taxon>
        <taxon>Lacibacter</taxon>
    </lineage>
</organism>
<feature type="coiled-coil region" evidence="1">
    <location>
        <begin position="24"/>
        <end position="51"/>
    </location>
</feature>
<keyword evidence="3" id="KW-1185">Reference proteome</keyword>
<dbReference type="RefSeq" id="WP_182806212.1">
    <property type="nucleotide sequence ID" value="NZ_CP060007.1"/>
</dbReference>
<proteinExistence type="predicted"/>
<evidence type="ECO:0000313" key="3">
    <source>
        <dbReference type="Proteomes" id="UP000515344"/>
    </source>
</evidence>
<sequence>MLQKQNIKLNTMSYTAVPHLVAEHQDWLKAVDFYDNELDILENRLAEVAQKNTGIDTMKGVEHFQNQFIIQRNSIDELRHNINEHAHKAMLDLKEHVGRVESQQVAEHKKIKDEFESFEKVINELRDEFNLFLVKWM</sequence>
<name>A0A7G5XLL7_9BACT</name>
<accession>A0A7G5XLL7</accession>
<dbReference type="Proteomes" id="UP000515344">
    <property type="component" value="Chromosome"/>
</dbReference>